<reference evidence="2 3" key="1">
    <citation type="submission" date="2024-04" db="EMBL/GenBank/DDBJ databases">
        <title>Genome assembly C_amara_ONT_v2.</title>
        <authorList>
            <person name="Yant L."/>
            <person name="Moore C."/>
            <person name="Slenker M."/>
        </authorList>
    </citation>
    <scope>NUCLEOTIDE SEQUENCE [LARGE SCALE GENOMIC DNA]</scope>
    <source>
        <tissue evidence="2">Leaf</tissue>
    </source>
</reference>
<evidence type="ECO:0000256" key="1">
    <source>
        <dbReference type="SAM" id="MobiDB-lite"/>
    </source>
</evidence>
<dbReference type="InterPro" id="IPR049152">
    <property type="entry name" value="EFR3-like_ARM"/>
</dbReference>
<gene>
    <name evidence="2" type="ORF">V5N11_032467</name>
</gene>
<comment type="caution">
    <text evidence="2">The sequence shown here is derived from an EMBL/GenBank/DDBJ whole genome shotgun (WGS) entry which is preliminary data.</text>
</comment>
<feature type="compositionally biased region" description="Low complexity" evidence="1">
    <location>
        <begin position="595"/>
        <end position="607"/>
    </location>
</feature>
<protein>
    <submittedName>
        <fullName evidence="2">Protein SEMI-ROLLED LEAF 2</fullName>
    </submittedName>
</protein>
<evidence type="ECO:0000313" key="3">
    <source>
        <dbReference type="Proteomes" id="UP001558713"/>
    </source>
</evidence>
<keyword evidence="3" id="KW-1185">Reference proteome</keyword>
<dbReference type="Pfam" id="PF21052">
    <property type="entry name" value="EFR3_ARM"/>
    <property type="match status" value="1"/>
</dbReference>
<feature type="region of interest" description="Disordered" evidence="1">
    <location>
        <begin position="579"/>
        <end position="632"/>
    </location>
</feature>
<dbReference type="PANTHER" id="PTHR46087">
    <property type="entry name" value="PUTATIVE, EXPRESSED-RELATED"/>
    <property type="match status" value="1"/>
</dbReference>
<accession>A0ABD0Z2W9</accession>
<dbReference type="InterPro" id="IPR055296">
    <property type="entry name" value="SRL2-like"/>
</dbReference>
<organism evidence="2 3">
    <name type="scientific">Cardamine amara subsp. amara</name>
    <dbReference type="NCBI Taxonomy" id="228776"/>
    <lineage>
        <taxon>Eukaryota</taxon>
        <taxon>Viridiplantae</taxon>
        <taxon>Streptophyta</taxon>
        <taxon>Embryophyta</taxon>
        <taxon>Tracheophyta</taxon>
        <taxon>Spermatophyta</taxon>
        <taxon>Magnoliopsida</taxon>
        <taxon>eudicotyledons</taxon>
        <taxon>Gunneridae</taxon>
        <taxon>Pentapetalae</taxon>
        <taxon>rosids</taxon>
        <taxon>malvids</taxon>
        <taxon>Brassicales</taxon>
        <taxon>Brassicaceae</taxon>
        <taxon>Cardamineae</taxon>
        <taxon>Cardamine</taxon>
    </lineage>
</organism>
<proteinExistence type="predicted"/>
<dbReference type="AlphaFoldDB" id="A0ABD0Z2W9"/>
<evidence type="ECO:0000313" key="2">
    <source>
        <dbReference type="EMBL" id="KAL1189048.1"/>
    </source>
</evidence>
<name>A0ABD0Z2W9_CARAN</name>
<feature type="compositionally biased region" description="Polar residues" evidence="1">
    <location>
        <begin position="608"/>
        <end position="628"/>
    </location>
</feature>
<dbReference type="Proteomes" id="UP001558713">
    <property type="component" value="Unassembled WGS sequence"/>
</dbReference>
<dbReference type="PANTHER" id="PTHR46087:SF7">
    <property type="entry name" value="CYCLIN-LIKE PROTEIN"/>
    <property type="match status" value="1"/>
</dbReference>
<sequence length="1023" mass="114141">MGVVSRTVFPVCESLCCFCPALRARSRHPVKRYKHLLADIFPRSLDEQPNDRKIGKLCEYAAKNPLRIPKITTSLEQRCYKELRMEQFHYVKIVMCIYKKLLVACNEQMSLFASSYLGLIHILLDQTRHDEMRILGCEALYDFVTNQAEGTYMFNLDGLIPKICPLAHELGEEERTTNLCAAGLQALSSLVWFMGEFSHISVEFDNVVSVVLENYGGQSQSSTSAVNQENKIASVDKELSPAEAETRIASWTRIVDERGKAIRDYREDAKNPKFWSRVCLHNLAKLAKEATTVRRVLESLFRYFDFNEVWSTENGLALYVLQDVQLLIERSGQNTHFLLSILIKHLDHKNVLKKPRMQLDIVYVATALAQQTKVLPSVAIIGALSDMIRHLRKSIHCSLDDSNLGNEMIQYNLKFEAAVEQCLVQLSQKVGDAGPILDIMAVMLESMSNITVMARTLIAAVFRTAQIIAAIPNLSYENKAFPDALFHQLLQAMVCADHESRMGAHRIFSVVLVPSSVCPNSVPKSKRPADMQRTLSRTVSVFSSSAALFRKLKLESDKSVDDTAKMERVSTLSRTNSKFTRGESFDDEEPKNNTSSVLSRLKSSYSRTQSVKRNPSSMVSDQNSSGSSPEKPVIPLRLSSHQICLLLSSIWVQSLSPHNMPQNYEAIANTFSLVLLFGRTKNSSNEVLVWSFQLAFSLRNLSLGGPLQPSRRRSLFTLATSMIYFSARAFNIPPLVNSAKTALQEKTVDPFLQLMEDCKLDAVFYGQAEQPEKNYGSKEDDNDALNSLVAIEETTQKQPREYYATMIMKFLGKLSDQDSSAIKEQLVSDFIPIDGCPVGTQLTESPVQVYRSEGKNSKPQENAETQLLIPENDAVPSPPEEQLCVDTQPNAKTAFLLSIDELLNAVSQTTSQLGRYSVSDPPDMTYTEMAGHCEALLVGKQEKMSFMSGKSNKFSNNQTKEAAATALPSSGNPFVEQGNSWEMMGLGAPAASNMCVTEYQNHPPFFNPPASTPFDNFLKAGSS</sequence>
<dbReference type="EMBL" id="JBANAX010000904">
    <property type="protein sequence ID" value="KAL1189048.1"/>
    <property type="molecule type" value="Genomic_DNA"/>
</dbReference>